<dbReference type="KEGG" id="mgin:FRZ54_11415"/>
<feature type="domain" description="Lipocalin-like" evidence="2">
    <location>
        <begin position="30"/>
        <end position="163"/>
    </location>
</feature>
<dbReference type="RefSeq" id="WP_147031735.1">
    <property type="nucleotide sequence ID" value="NZ_CP042436.1"/>
</dbReference>
<dbReference type="OrthoDB" id="118834at2"/>
<dbReference type="Proteomes" id="UP000321479">
    <property type="component" value="Chromosome"/>
</dbReference>
<protein>
    <submittedName>
        <fullName evidence="3">Lipocalin-like domain-containing protein</fullName>
    </submittedName>
</protein>
<evidence type="ECO:0000259" key="2">
    <source>
        <dbReference type="Pfam" id="PF13924"/>
    </source>
</evidence>
<accession>A0A5B8UW72</accession>
<dbReference type="EMBL" id="CP042436">
    <property type="protein sequence ID" value="QEC63159.1"/>
    <property type="molecule type" value="Genomic_DNA"/>
</dbReference>
<evidence type="ECO:0000313" key="3">
    <source>
        <dbReference type="EMBL" id="QEC63159.1"/>
    </source>
</evidence>
<organism evidence="3 4">
    <name type="scientific">Mucilaginibacter ginsenosidivorans</name>
    <dbReference type="NCBI Taxonomy" id="398053"/>
    <lineage>
        <taxon>Bacteria</taxon>
        <taxon>Pseudomonadati</taxon>
        <taxon>Bacteroidota</taxon>
        <taxon>Sphingobacteriia</taxon>
        <taxon>Sphingobacteriales</taxon>
        <taxon>Sphingobacteriaceae</taxon>
        <taxon>Mucilaginibacter</taxon>
    </lineage>
</organism>
<keyword evidence="1" id="KW-0732">Signal</keyword>
<proteinExistence type="predicted"/>
<dbReference type="InterPro" id="IPR024311">
    <property type="entry name" value="Lipocalin-like"/>
</dbReference>
<evidence type="ECO:0000313" key="4">
    <source>
        <dbReference type="Proteomes" id="UP000321479"/>
    </source>
</evidence>
<reference evidence="3 4" key="1">
    <citation type="journal article" date="2017" name="Curr. Microbiol.">
        <title>Mucilaginibacter ginsenosidivorans sp. nov., Isolated from Soil of Ginseng Field.</title>
        <authorList>
            <person name="Kim M.M."/>
            <person name="Siddiqi M.Z."/>
            <person name="Im W.T."/>
        </authorList>
    </citation>
    <scope>NUCLEOTIDE SEQUENCE [LARGE SCALE GENOMIC DNA]</scope>
    <source>
        <strain evidence="3 4">Gsoil 3017</strain>
    </source>
</reference>
<feature type="chain" id="PRO_5022976915" evidence="1">
    <location>
        <begin position="20"/>
        <end position="164"/>
    </location>
</feature>
<keyword evidence="4" id="KW-1185">Reference proteome</keyword>
<feature type="signal peptide" evidence="1">
    <location>
        <begin position="1"/>
        <end position="19"/>
    </location>
</feature>
<evidence type="ECO:0000256" key="1">
    <source>
        <dbReference type="SAM" id="SignalP"/>
    </source>
</evidence>
<name>A0A5B8UW72_9SPHI</name>
<sequence>MKTRLILSFFLLMCSFVQAQNKMMKQSFAGTYTLLVVDNIRPDGSRVHLYGENPKGMLILDAAGNYSLQILSANRVKFGSADKSKGTDEENRQAVQGSNSHFGRYVLDSPKHTITFMIDHASFPNWEGTRQVRPFEFDGKVFKYTVPSPTTGGAATGEVIWEKQ</sequence>
<dbReference type="AlphaFoldDB" id="A0A5B8UW72"/>
<gene>
    <name evidence="3" type="ORF">FRZ54_11415</name>
</gene>
<dbReference type="Pfam" id="PF13924">
    <property type="entry name" value="Lipocalin_5"/>
    <property type="match status" value="1"/>
</dbReference>